<dbReference type="PANTHER" id="PTHR34300">
    <property type="entry name" value="QUEUOSINE PRECURSOR TRANSPORTER-RELATED"/>
    <property type="match status" value="1"/>
</dbReference>
<accession>A0A6J6F618</accession>
<dbReference type="NCBIfam" id="TIGR00697">
    <property type="entry name" value="queuosine precursor transporter"/>
    <property type="match status" value="1"/>
</dbReference>
<feature type="transmembrane region" description="Helical" evidence="1">
    <location>
        <begin position="146"/>
        <end position="168"/>
    </location>
</feature>
<feature type="transmembrane region" description="Helical" evidence="1">
    <location>
        <begin position="42"/>
        <end position="60"/>
    </location>
</feature>
<name>A0A6J6F618_9ZZZZ</name>
<organism evidence="2">
    <name type="scientific">freshwater metagenome</name>
    <dbReference type="NCBI Taxonomy" id="449393"/>
    <lineage>
        <taxon>unclassified sequences</taxon>
        <taxon>metagenomes</taxon>
        <taxon>ecological metagenomes</taxon>
    </lineage>
</organism>
<protein>
    <submittedName>
        <fullName evidence="2">Unannotated protein</fullName>
    </submittedName>
</protein>
<evidence type="ECO:0000256" key="1">
    <source>
        <dbReference type="SAM" id="Phobius"/>
    </source>
</evidence>
<dbReference type="PANTHER" id="PTHR34300:SF2">
    <property type="entry name" value="QUEUOSINE PRECURSOR TRANSPORTER-RELATED"/>
    <property type="match status" value="1"/>
</dbReference>
<feature type="transmembrane region" description="Helical" evidence="1">
    <location>
        <begin position="180"/>
        <end position="200"/>
    </location>
</feature>
<proteinExistence type="inferred from homology"/>
<feature type="transmembrane region" description="Helical" evidence="1">
    <location>
        <begin position="72"/>
        <end position="90"/>
    </location>
</feature>
<gene>
    <name evidence="2" type="ORF">UFOPK1726_01116</name>
</gene>
<keyword evidence="1" id="KW-1133">Transmembrane helix</keyword>
<evidence type="ECO:0000313" key="2">
    <source>
        <dbReference type="EMBL" id="CAB4584170.1"/>
    </source>
</evidence>
<sequence>MSDQLMRYSSKSLFPIIAAVFVALLLLSNISATKLIEFGPLITDGGLFLFPLVYIAGDILTEVYGFKSARRVIYTGFAVGVLAAFTYYLVQIAPPADSWENQAAFESILGFVPQIVIASVLAFLAGQLINSYVLVKIKEKTKEKKLWLRLIGSTAAGELADTIVFTFIASLGRLSFDEFLNYLVVGYLYKTLIEVILLPITYRIISAVKAHEAAIG</sequence>
<dbReference type="InterPro" id="IPR003744">
    <property type="entry name" value="YhhQ"/>
</dbReference>
<reference evidence="2" key="1">
    <citation type="submission" date="2020-05" db="EMBL/GenBank/DDBJ databases">
        <authorList>
            <person name="Chiriac C."/>
            <person name="Salcher M."/>
            <person name="Ghai R."/>
            <person name="Kavagutti S V."/>
        </authorList>
    </citation>
    <scope>NUCLEOTIDE SEQUENCE</scope>
</reference>
<dbReference type="EMBL" id="CAEZTT010000163">
    <property type="protein sequence ID" value="CAB4584170.1"/>
    <property type="molecule type" value="Genomic_DNA"/>
</dbReference>
<feature type="transmembrane region" description="Helical" evidence="1">
    <location>
        <begin position="110"/>
        <end position="134"/>
    </location>
</feature>
<keyword evidence="1" id="KW-0812">Transmembrane</keyword>
<dbReference type="HAMAP" id="MF_02088">
    <property type="entry name" value="Q_prec_transport"/>
    <property type="match status" value="1"/>
</dbReference>
<keyword evidence="1" id="KW-0472">Membrane</keyword>
<dbReference type="Pfam" id="PF02592">
    <property type="entry name" value="Vut_1"/>
    <property type="match status" value="1"/>
</dbReference>
<dbReference type="AlphaFoldDB" id="A0A6J6F618"/>